<name>A0AA43JVB2_VIBSP</name>
<gene>
    <name evidence="1" type="ORF">L8R85_02295</name>
</gene>
<dbReference type="AlphaFoldDB" id="A0AA43JVB2"/>
<comment type="caution">
    <text evidence="1">The sequence shown here is derived from an EMBL/GenBank/DDBJ whole genome shotgun (WGS) entry which is preliminary data.</text>
</comment>
<protein>
    <submittedName>
        <fullName evidence="1">Uncharacterized protein</fullName>
    </submittedName>
</protein>
<dbReference type="EMBL" id="JAKMYX010000004">
    <property type="protein sequence ID" value="MDH5919845.1"/>
    <property type="molecule type" value="Genomic_DNA"/>
</dbReference>
<evidence type="ECO:0000313" key="1">
    <source>
        <dbReference type="EMBL" id="MDH5919845.1"/>
    </source>
</evidence>
<dbReference type="Proteomes" id="UP001159663">
    <property type="component" value="Unassembled WGS sequence"/>
</dbReference>
<accession>A0AA43JVB2</accession>
<dbReference type="RefSeq" id="WP_213882354.1">
    <property type="nucleotide sequence ID" value="NZ_JAKMYX010000004.1"/>
</dbReference>
<reference evidence="1" key="1">
    <citation type="submission" date="2022-01" db="EMBL/GenBank/DDBJ databases">
        <title>Vibrio aestuarianus Clade A and Clade B isolates are associated with Pacific oyster (Crassostrea gigas) disease outbreaks across Ireland.</title>
        <authorList>
            <person name="Coyle N."/>
            <person name="O'Toole C."/>
            <person name="Thomas J.C.L."/>
            <person name="Ryder D."/>
            <person name="Cheslett D."/>
            <person name="Feist S."/>
            <person name="Bean T."/>
            <person name="Joseph A."/>
            <person name="Waina A."/>
            <person name="Feil E."/>
            <person name="Verner-Jeffreys D.W."/>
        </authorList>
    </citation>
    <scope>NUCLEOTIDE SEQUENCE</scope>
    <source>
        <strain evidence="1">S/17/14 A</strain>
    </source>
</reference>
<organism evidence="1 2">
    <name type="scientific">Vibrio splendidus</name>
    <dbReference type="NCBI Taxonomy" id="29497"/>
    <lineage>
        <taxon>Bacteria</taxon>
        <taxon>Pseudomonadati</taxon>
        <taxon>Pseudomonadota</taxon>
        <taxon>Gammaproteobacteria</taxon>
        <taxon>Vibrionales</taxon>
        <taxon>Vibrionaceae</taxon>
        <taxon>Vibrio</taxon>
    </lineage>
</organism>
<evidence type="ECO:0000313" key="2">
    <source>
        <dbReference type="Proteomes" id="UP001159663"/>
    </source>
</evidence>
<sequence>MLAFLKKWYQAYREEKGARLHAEVEAERNVLCDKPILKDSEAINALHDVSCGASVKKEVLDWMAAASQAMEDERNRERYY</sequence>
<proteinExistence type="predicted"/>